<name>X1RBD5_9ZZZZ</name>
<dbReference type="EMBL" id="BARW01007909">
    <property type="protein sequence ID" value="GAI77878.1"/>
    <property type="molecule type" value="Genomic_DNA"/>
</dbReference>
<accession>X1RBD5</accession>
<evidence type="ECO:0000313" key="2">
    <source>
        <dbReference type="EMBL" id="GAI77878.1"/>
    </source>
</evidence>
<comment type="caution">
    <text evidence="2">The sequence shown here is derived from an EMBL/GenBank/DDBJ whole genome shotgun (WGS) entry which is preliminary data.</text>
</comment>
<feature type="compositionally biased region" description="Polar residues" evidence="1">
    <location>
        <begin position="1"/>
        <end position="16"/>
    </location>
</feature>
<evidence type="ECO:0000256" key="1">
    <source>
        <dbReference type="SAM" id="MobiDB-lite"/>
    </source>
</evidence>
<gene>
    <name evidence="2" type="ORF">S12H4_16363</name>
</gene>
<protein>
    <submittedName>
        <fullName evidence="2">Uncharacterized protein</fullName>
    </submittedName>
</protein>
<proteinExistence type="predicted"/>
<reference evidence="2" key="1">
    <citation type="journal article" date="2014" name="Front. Microbiol.">
        <title>High frequency of phylogenetically diverse reductive dehalogenase-homologous genes in deep subseafloor sedimentary metagenomes.</title>
        <authorList>
            <person name="Kawai M."/>
            <person name="Futagami T."/>
            <person name="Toyoda A."/>
            <person name="Takaki Y."/>
            <person name="Nishi S."/>
            <person name="Hori S."/>
            <person name="Arai W."/>
            <person name="Tsubouchi T."/>
            <person name="Morono Y."/>
            <person name="Uchiyama I."/>
            <person name="Ito T."/>
            <person name="Fujiyama A."/>
            <person name="Inagaki F."/>
            <person name="Takami H."/>
        </authorList>
    </citation>
    <scope>NUCLEOTIDE SEQUENCE</scope>
    <source>
        <strain evidence="2">Expedition CK06-06</strain>
    </source>
</reference>
<feature type="non-terminal residue" evidence="2">
    <location>
        <position position="59"/>
    </location>
</feature>
<sequence>MLTAQKPTYYSFTDPTKPQEPERQVYELPLNESASLLFSTFNGTPYVLVVRRKPKPTNP</sequence>
<organism evidence="2">
    <name type="scientific">marine sediment metagenome</name>
    <dbReference type="NCBI Taxonomy" id="412755"/>
    <lineage>
        <taxon>unclassified sequences</taxon>
        <taxon>metagenomes</taxon>
        <taxon>ecological metagenomes</taxon>
    </lineage>
</organism>
<dbReference type="AlphaFoldDB" id="X1RBD5"/>
<feature type="region of interest" description="Disordered" evidence="1">
    <location>
        <begin position="1"/>
        <end position="21"/>
    </location>
</feature>